<reference evidence="1" key="1">
    <citation type="submission" date="2021-12" db="EMBL/GenBank/DDBJ databases">
        <authorList>
            <person name="Lee J.-H."/>
            <person name="Kim S.-B."/>
        </authorList>
    </citation>
    <scope>NUCLEOTIDE SEQUENCE</scope>
    <source>
        <strain evidence="1">NR30</strain>
    </source>
</reference>
<proteinExistence type="predicted"/>
<evidence type="ECO:0000313" key="1">
    <source>
        <dbReference type="EMBL" id="MCD9879945.1"/>
    </source>
</evidence>
<name>A0A9Q3ZEY7_9ACTN</name>
<keyword evidence="2" id="KW-1185">Reference proteome</keyword>
<protein>
    <submittedName>
        <fullName evidence="1">DUF5994 family protein</fullName>
    </submittedName>
</protein>
<sequence length="125" mass="13503">MSGAWWPRSEDLPTEQPALIEAFERSWGRVTRMAAHRSAWPQAPGDLPVAGHTVRAAWFTSGFDPHAIRLFAYGVGRRDLLVVPPETETATAERLMTAAADPALRLTASALLRDGGGGRRPAGDT</sequence>
<dbReference type="RefSeq" id="WP_232654890.1">
    <property type="nucleotide sequence ID" value="NZ_JAJSBI010000034.1"/>
</dbReference>
<comment type="caution">
    <text evidence="1">The sequence shown here is derived from an EMBL/GenBank/DDBJ whole genome shotgun (WGS) entry which is preliminary data.</text>
</comment>
<gene>
    <name evidence="1" type="ORF">LJ657_41570</name>
</gene>
<organism evidence="1 2">
    <name type="scientific">Streptomyces guryensis</name>
    <dbReference type="NCBI Taxonomy" id="2886947"/>
    <lineage>
        <taxon>Bacteria</taxon>
        <taxon>Bacillati</taxon>
        <taxon>Actinomycetota</taxon>
        <taxon>Actinomycetes</taxon>
        <taxon>Kitasatosporales</taxon>
        <taxon>Streptomycetaceae</taxon>
        <taxon>Streptomyces</taxon>
    </lineage>
</organism>
<dbReference type="EMBL" id="JAJSBI010000034">
    <property type="protein sequence ID" value="MCD9879945.1"/>
    <property type="molecule type" value="Genomic_DNA"/>
</dbReference>
<dbReference type="Proteomes" id="UP001108029">
    <property type="component" value="Unassembled WGS sequence"/>
</dbReference>
<dbReference type="Pfam" id="PF19457">
    <property type="entry name" value="DUF5994"/>
    <property type="match status" value="1"/>
</dbReference>
<dbReference type="AlphaFoldDB" id="A0A9Q3ZEY7"/>
<accession>A0A9Q3ZEY7</accession>
<dbReference type="InterPro" id="IPR046036">
    <property type="entry name" value="DUF5994"/>
</dbReference>
<evidence type="ECO:0000313" key="2">
    <source>
        <dbReference type="Proteomes" id="UP001108029"/>
    </source>
</evidence>